<evidence type="ECO:0008006" key="3">
    <source>
        <dbReference type="Google" id="ProtNLM"/>
    </source>
</evidence>
<dbReference type="Gene3D" id="1.25.40.10">
    <property type="entry name" value="Tetratricopeptide repeat domain"/>
    <property type="match status" value="2"/>
</dbReference>
<comment type="caution">
    <text evidence="1">The sequence shown here is derived from an EMBL/GenBank/DDBJ whole genome shotgun (WGS) entry which is preliminary data.</text>
</comment>
<dbReference type="InterPro" id="IPR013784">
    <property type="entry name" value="Carb-bd-like_fold"/>
</dbReference>
<evidence type="ECO:0000313" key="1">
    <source>
        <dbReference type="EMBL" id="MFD2045095.1"/>
    </source>
</evidence>
<dbReference type="SUPFAM" id="SSF81901">
    <property type="entry name" value="HCP-like"/>
    <property type="match status" value="1"/>
</dbReference>
<organism evidence="1 2">
    <name type="scientific">Ornithinibacillus salinisoli</name>
    <dbReference type="NCBI Taxonomy" id="1848459"/>
    <lineage>
        <taxon>Bacteria</taxon>
        <taxon>Bacillati</taxon>
        <taxon>Bacillota</taxon>
        <taxon>Bacilli</taxon>
        <taxon>Bacillales</taxon>
        <taxon>Bacillaceae</taxon>
        <taxon>Ornithinibacillus</taxon>
    </lineage>
</organism>
<gene>
    <name evidence="1" type="ORF">ACFSJF_12515</name>
</gene>
<reference evidence="2" key="1">
    <citation type="journal article" date="2019" name="Int. J. Syst. Evol. Microbiol.">
        <title>The Global Catalogue of Microorganisms (GCM) 10K type strain sequencing project: providing services to taxonomists for standard genome sequencing and annotation.</title>
        <authorList>
            <consortium name="The Broad Institute Genomics Platform"/>
            <consortium name="The Broad Institute Genome Sequencing Center for Infectious Disease"/>
            <person name="Wu L."/>
            <person name="Ma J."/>
        </authorList>
    </citation>
    <scope>NUCLEOTIDE SEQUENCE [LARGE SCALE GENOMIC DNA]</scope>
    <source>
        <strain evidence="2">R28</strain>
    </source>
</reference>
<accession>A0ABW4W2K8</accession>
<dbReference type="Gene3D" id="2.60.40.1120">
    <property type="entry name" value="Carboxypeptidase-like, regulatory domain"/>
    <property type="match status" value="1"/>
</dbReference>
<dbReference type="InterPro" id="IPR011990">
    <property type="entry name" value="TPR-like_helical_dom_sf"/>
</dbReference>
<dbReference type="Proteomes" id="UP001597383">
    <property type="component" value="Unassembled WGS sequence"/>
</dbReference>
<dbReference type="SUPFAM" id="SSF49452">
    <property type="entry name" value="Starch-binding domain-like"/>
    <property type="match status" value="1"/>
</dbReference>
<proteinExistence type="predicted"/>
<dbReference type="RefSeq" id="WP_377557709.1">
    <property type="nucleotide sequence ID" value="NZ_JBHUHQ010000016.1"/>
</dbReference>
<dbReference type="EMBL" id="JBHUHQ010000016">
    <property type="protein sequence ID" value="MFD2045095.1"/>
    <property type="molecule type" value="Genomic_DNA"/>
</dbReference>
<keyword evidence="2" id="KW-1185">Reference proteome</keyword>
<sequence>MKIKIKVKHLVLVIAVCFLSIPFMTSFIVPQIELYVADKKLEDGKSGGKALMMDALEGPLLPGQKWDKIIKYIVGSGVAGGYDIYVGPSMTTHSGHAITEANFTWEEKLPYLYDYLDNGPVDGYLGSVAKELASYYQRERQLNKADEVLLKAINRFSATRYSSHQDELLLERVKIAINESKLEKAKKYIQELIQTIDPENYYKNAEIAKLRAEIIIRQGNLKKAYKEIKTALNKYEDDWEKENTRLTEEIEGDTEEINIENTVIYQQLQSLEWHLSKAIENGDESIVTVNGKVVRNDGTPLKNAGVFLRKESAVNSSITEDEPYPVITDENGNFEISGVIPGSYQIFLGFMFEQIDGWTWPINSNEWIEVDGSEDIQYNITLHPLMDIYSPVNQEKIADKEVTFTWEEIDGAAYYNINLGVGIESGSVGASFKTEIKDTQLTVPIERLYDKQIGLLIGDEDIVDPYPLLGFTNPNNRFSWSVEAYNVNHELITRSNGYRLNGDTIGNLPFFHLHKRQLTNADRLLIEKKEKEALVAYKKNYEENPDDIHSLRMIVRMIGMEGDGSLETRNQLALPYLIELAEKSSSPEYSYEVVNYYYEKEDWKAYHKWYERYAELNDGVVSEYIQGTFASALMKQEKLEESRELFQEVMQKDESNYFVGNWLAVEIYLSEDFNKAIEIAKEHPDKTYLGHGETRKDWLTLVKKLQEESVPFTNYEQELKNVLELYFKSNEEELTQWIEATDKQALKKFIKAIREI</sequence>
<dbReference type="SUPFAM" id="SSF48452">
    <property type="entry name" value="TPR-like"/>
    <property type="match status" value="1"/>
</dbReference>
<name>A0ABW4W2K8_9BACI</name>
<protein>
    <recommendedName>
        <fullName evidence="3">Carboxypeptidase regulatory-like domain-containing protein</fullName>
    </recommendedName>
</protein>
<evidence type="ECO:0000313" key="2">
    <source>
        <dbReference type="Proteomes" id="UP001597383"/>
    </source>
</evidence>